<evidence type="ECO:0000256" key="5">
    <source>
        <dbReference type="ARBA" id="ARBA00023277"/>
    </source>
</evidence>
<dbReference type="Gene3D" id="3.20.20.40">
    <property type="entry name" value="1, 4-beta cellobiohydrolase"/>
    <property type="match status" value="1"/>
</dbReference>
<dbReference type="SUPFAM" id="SSF49265">
    <property type="entry name" value="Fibronectin type III"/>
    <property type="match status" value="1"/>
</dbReference>
<evidence type="ECO:0000256" key="1">
    <source>
        <dbReference type="ARBA" id="ARBA00022729"/>
    </source>
</evidence>
<dbReference type="PROSITE" id="PS00655">
    <property type="entry name" value="GLYCOSYL_HYDROL_F6_1"/>
    <property type="match status" value="1"/>
</dbReference>
<feature type="domain" description="Fibronectin type-III" evidence="11">
    <location>
        <begin position="476"/>
        <end position="561"/>
    </location>
</feature>
<dbReference type="SMART" id="SM00060">
    <property type="entry name" value="FN3"/>
    <property type="match status" value="1"/>
</dbReference>
<dbReference type="PANTHER" id="PTHR34876:SF4">
    <property type="entry name" value="1,4-BETA-D-GLUCAN CELLOBIOHYDROLASE C-RELATED"/>
    <property type="match status" value="1"/>
</dbReference>
<dbReference type="PROSITE" id="PS51172">
    <property type="entry name" value="CBM3"/>
    <property type="match status" value="1"/>
</dbReference>
<reference evidence="13 14" key="1">
    <citation type="submission" date="2023-03" db="EMBL/GenBank/DDBJ databases">
        <title>Isolation and description of six Streptomyces strains from soil environments, able to metabolize different microbial glucans.</title>
        <authorList>
            <person name="Widen T."/>
            <person name="Larsbrink J."/>
        </authorList>
    </citation>
    <scope>NUCLEOTIDE SEQUENCE [LARGE SCALE GENOMIC DNA]</scope>
    <source>
        <strain evidence="13 14">Mut1</strain>
    </source>
</reference>
<feature type="signal peptide" evidence="9">
    <location>
        <begin position="1"/>
        <end position="30"/>
    </location>
</feature>
<name>A0ABY9HFU3_9ACTN</name>
<feature type="chain" id="PRO_5044961476" description="Glucanase" evidence="9">
    <location>
        <begin position="31"/>
        <end position="714"/>
    </location>
</feature>
<gene>
    <name evidence="13" type="ORF">P8A18_02830</name>
</gene>
<evidence type="ECO:0000256" key="7">
    <source>
        <dbReference type="ARBA" id="ARBA00023326"/>
    </source>
</evidence>
<evidence type="ECO:0000259" key="12">
    <source>
        <dbReference type="PROSITE" id="PS51172"/>
    </source>
</evidence>
<dbReference type="Gene3D" id="2.60.40.710">
    <property type="entry name" value="Endoglucanase-like"/>
    <property type="match status" value="1"/>
</dbReference>
<proteinExistence type="inferred from homology"/>
<keyword evidence="1 9" id="KW-0732">Signal</keyword>
<keyword evidence="5 9" id="KW-0119">Carbohydrate metabolism</keyword>
<feature type="compositionally biased region" description="Gly residues" evidence="10">
    <location>
        <begin position="455"/>
        <end position="465"/>
    </location>
</feature>
<evidence type="ECO:0000256" key="3">
    <source>
        <dbReference type="ARBA" id="ARBA00023001"/>
    </source>
</evidence>
<keyword evidence="2 9" id="KW-0378">Hydrolase</keyword>
<feature type="compositionally biased region" description="Polar residues" evidence="10">
    <location>
        <begin position="413"/>
        <end position="424"/>
    </location>
</feature>
<keyword evidence="14" id="KW-1185">Reference proteome</keyword>
<feature type="region of interest" description="Disordered" evidence="10">
    <location>
        <begin position="450"/>
        <end position="498"/>
    </location>
</feature>
<feature type="domain" description="CBM3" evidence="12">
    <location>
        <begin position="565"/>
        <end position="714"/>
    </location>
</feature>
<dbReference type="CDD" id="cd00063">
    <property type="entry name" value="FN3"/>
    <property type="match status" value="1"/>
</dbReference>
<evidence type="ECO:0000256" key="2">
    <source>
        <dbReference type="ARBA" id="ARBA00022801"/>
    </source>
</evidence>
<dbReference type="PRINTS" id="PR00733">
    <property type="entry name" value="GLHYDRLASE6"/>
</dbReference>
<dbReference type="InterPro" id="IPR008965">
    <property type="entry name" value="CBM2/CBM3_carb-bd_dom_sf"/>
</dbReference>
<evidence type="ECO:0000256" key="10">
    <source>
        <dbReference type="SAM" id="MobiDB-lite"/>
    </source>
</evidence>
<dbReference type="RefSeq" id="WP_306051454.1">
    <property type="nucleotide sequence ID" value="NZ_CP120997.1"/>
</dbReference>
<keyword evidence="4" id="KW-1015">Disulfide bond</keyword>
<evidence type="ECO:0000259" key="11">
    <source>
        <dbReference type="PROSITE" id="PS50853"/>
    </source>
</evidence>
<dbReference type="InterPro" id="IPR036116">
    <property type="entry name" value="FN3_sf"/>
</dbReference>
<keyword evidence="7 9" id="KW-0624">Polysaccharide degradation</keyword>
<dbReference type="InterPro" id="IPR036434">
    <property type="entry name" value="Beta_cellobiohydrolase_sf"/>
</dbReference>
<sequence>MSTRGTIKQGLHRRLAAVSALAMGAALAVAIPTTADAAAARVDNPYVGATAYVNPDWSAKAAAEPGGAAIADTPGFVWMDRIAAIGGSSEAMSLREHLDTALDQGANLFQVVIYDLPGRDCAALASNGELGPTELDRYKTEYIDPISEILADPAYADLRIVTIIEPDSLPNLVTNAGGTEGSTDACAVMKANGNYEKGVGYALHTLGAIPNVYNYVDAAHHGWLGWDSNMGPAATEFKKAATSEGATVDDVAGFIVNTANYSALKEPNFDVTDSVNGTTVRQSKWVDWNYYVDELSFAQALRTLLVSEGFNSNIGMLIDTARNGWGGSDRPTSAGPLTSVDAYVDGGRVDRRIHAGNWCNQTGAGIGERPTTAPEPGIDAYVWAKPPGESDGSSQPEDNDEGKGFDRMCDPTYTGNGRNGNSMSGALPNSPVAGHWFSAQFQELVRNAYPAIDNNGGGDNGGGDNGGDDDTQAPTAPTGLTATAKTSSSVSLSWTASSDDTGVTGYTVYRDGVQVGTSTTTSYTDTGLSASTAYSYTVKAKDAAGNVSAASSALSATTSAGGGTGTGALKVQYKNNDSSATDNQIRMGLQLVNTGSTAVDLSTVKLRYWFTPESGSSTFGTACDYAVLGCGNLTLGVKTGGSEAGASHYLEVSFGSGSLAAGASTGEMQLRLNKSDWSNFNEADDYSYSTSTSFTDASKVGVYVAGALSWGTAP</sequence>
<dbReference type="PROSITE" id="PS50853">
    <property type="entry name" value="FN3"/>
    <property type="match status" value="1"/>
</dbReference>
<evidence type="ECO:0000256" key="6">
    <source>
        <dbReference type="ARBA" id="ARBA00023295"/>
    </source>
</evidence>
<evidence type="ECO:0000256" key="4">
    <source>
        <dbReference type="ARBA" id="ARBA00023157"/>
    </source>
</evidence>
<dbReference type="Pfam" id="PF00041">
    <property type="entry name" value="fn3"/>
    <property type="match status" value="1"/>
</dbReference>
<organism evidence="13 14">
    <name type="scientific">Streptomyces castrisilvae</name>
    <dbReference type="NCBI Taxonomy" id="3033811"/>
    <lineage>
        <taxon>Bacteria</taxon>
        <taxon>Bacillati</taxon>
        <taxon>Actinomycetota</taxon>
        <taxon>Actinomycetes</taxon>
        <taxon>Kitasatosporales</taxon>
        <taxon>Streptomycetaceae</taxon>
        <taxon>Streptomyces</taxon>
    </lineage>
</organism>
<feature type="compositionally biased region" description="Low complexity" evidence="10">
    <location>
        <begin position="472"/>
        <end position="498"/>
    </location>
</feature>
<dbReference type="InterPro" id="IPR001524">
    <property type="entry name" value="Glyco_hydro_6_CS"/>
</dbReference>
<dbReference type="SMART" id="SM01067">
    <property type="entry name" value="CBM_3"/>
    <property type="match status" value="1"/>
</dbReference>
<accession>A0ABY9HFU3</accession>
<dbReference type="Proteomes" id="UP001239522">
    <property type="component" value="Chromosome"/>
</dbReference>
<dbReference type="InterPro" id="IPR003961">
    <property type="entry name" value="FN3_dom"/>
</dbReference>
<keyword evidence="3 9" id="KW-0136">Cellulose degradation</keyword>
<dbReference type="SUPFAM" id="SSF49384">
    <property type="entry name" value="Carbohydrate-binding domain"/>
    <property type="match status" value="1"/>
</dbReference>
<dbReference type="InterPro" id="IPR016288">
    <property type="entry name" value="Beta_cellobiohydrolase"/>
</dbReference>
<feature type="active site" evidence="8">
    <location>
        <position position="120"/>
    </location>
</feature>
<evidence type="ECO:0000256" key="9">
    <source>
        <dbReference type="RuleBase" id="RU361186"/>
    </source>
</evidence>
<evidence type="ECO:0000313" key="14">
    <source>
        <dbReference type="Proteomes" id="UP001239522"/>
    </source>
</evidence>
<dbReference type="InterPro" id="IPR036966">
    <property type="entry name" value="CBM3_sf"/>
</dbReference>
<dbReference type="PANTHER" id="PTHR34876">
    <property type="match status" value="1"/>
</dbReference>
<dbReference type="SUPFAM" id="SSF51989">
    <property type="entry name" value="Glycosyl hydrolases family 6, cellulases"/>
    <property type="match status" value="1"/>
</dbReference>
<dbReference type="InterPro" id="IPR013783">
    <property type="entry name" value="Ig-like_fold"/>
</dbReference>
<feature type="region of interest" description="Disordered" evidence="10">
    <location>
        <begin position="361"/>
        <end position="427"/>
    </location>
</feature>
<keyword evidence="6 9" id="KW-0326">Glycosidase</keyword>
<dbReference type="Gene3D" id="2.60.40.10">
    <property type="entry name" value="Immunoglobulins"/>
    <property type="match status" value="1"/>
</dbReference>
<evidence type="ECO:0000313" key="13">
    <source>
        <dbReference type="EMBL" id="WLQ32446.1"/>
    </source>
</evidence>
<dbReference type="EMBL" id="CP120997">
    <property type="protein sequence ID" value="WLQ32446.1"/>
    <property type="molecule type" value="Genomic_DNA"/>
</dbReference>
<comment type="similarity">
    <text evidence="9">Belongs to the glycosyl hydrolase family 6.</text>
</comment>
<dbReference type="Pfam" id="PF00942">
    <property type="entry name" value="CBM_3"/>
    <property type="match status" value="1"/>
</dbReference>
<dbReference type="GO" id="GO:0016787">
    <property type="term" value="F:hydrolase activity"/>
    <property type="evidence" value="ECO:0007669"/>
    <property type="project" value="UniProtKB-KW"/>
</dbReference>
<evidence type="ECO:0000256" key="8">
    <source>
        <dbReference type="PROSITE-ProRule" id="PRU10056"/>
    </source>
</evidence>
<protein>
    <recommendedName>
        <fullName evidence="9">Glucanase</fullName>
        <ecNumber evidence="9">3.2.1.-</ecNumber>
    </recommendedName>
</protein>
<dbReference type="EC" id="3.2.1.-" evidence="9"/>
<dbReference type="InterPro" id="IPR001956">
    <property type="entry name" value="CBM3"/>
</dbReference>
<dbReference type="Pfam" id="PF01341">
    <property type="entry name" value="Glyco_hydro_6"/>
    <property type="match status" value="1"/>
</dbReference>